<feature type="compositionally biased region" description="Basic residues" evidence="1">
    <location>
        <begin position="241"/>
        <end position="254"/>
    </location>
</feature>
<sequence length="1764" mass="195356">MSRTTADQKKPRGTEGLSASESLMLKSDAAKLRSDSHSRSLSPNHNTLQTLKSDGRMSSSLRAESPGPGSRPSSPKPKSLPANRSSPSGASSPRSSSPHEKNLPQKSTAPVKTKLDPPRERSKSDSYTLDPDTLRKKKMPLTEPLRGRSTSPKPKPVPKDSKESSGSENRAPSPHVVQENLHSEVVEVCTSSTLKTNSLTDSTCDESSEFKSVDEGSNKVHFSIGKAPLKDEQEMRASPKISRKCANRHTRPKKEKSSFLFKGDGAKPLEPAKQAMSPSVAECARAVFASFLWHEGIVHDAMACSSFLKFNPELSKEHAPIRSSLNSQQPTEEKETKLKNRHSLEISSALNMFNISPHGPDISKMGSINKNKVLSMLKEPPLHEKCEDGKTEATFEMSMHHPMKSKSPLPLTLQHLVAFWEDISLATIKAASQNMIFPSPGSCAVLKKKECEKENKKAKKEKKKKDKTEVRPRGNLFGEMAQLAVGGPEKDTICELCGESHPYPVTYHMRQAHPGCGRYAGGQGYNSIGHFCGGWAGNCGDGGIGGSTWYLVCDRCREKYLREKQAAAREKVKQSRRKPLQVKTPRALPTMEAHQVIKANALFLLSLSSAAEPSILCYHPTKPFQSQLPSVKEGISEDLPVKMPCLYLQTLARHHHENFVGYQDDNLFQDEMRYLRSTSVPAPYISVTPDASPNVFEEPESNMKSMPPSLETSPITDTDLAKRTVFQRSYSVVASEYDKQHSILPARVKAIPRRRVNSGDTEVGSSLLRHPSPELSRLISAHSSLSKGERNFQWPVLAFVIQHHDLEGLEIAMKQALRKSACRVFAMEAFNWLLCNVIQTTSLHDILWHFVASLTPAPVEPEEEEDEENKTNKENAEQEKDTRVCEHPLSDIVIAGEAAHPLPHTFHRLLQTISDLMMSLPSGSSLQQMALRCWSLKFKQSDHQFLHQSNVFHHINNILSKSDDGDSEESFSISIQSGFEAMSQELCIVMCLKDLTSIVDIKTSSRPAMIGSLTDGSTETFWESGDEDKNKTKNITINCVKGINARYVSVHVDNSRDLGVDLDSRHIGWVTSELPGGDNHIIKIELKGPENTLRVRQVKVLGWKDGESTKIAGQISASVAQQRNCEAETLRVFRLITSQVFGKLISGDAEPTPEQEEKALLSSPEGEEKVYNATSDADLKEHMVGIIFSRSKLTNLQKQVCAHIVQAIRMEATRVREEWEHAISSKENANSQPSDEDASSDAYCFELLSMVLALSGSNVGRQYLAQQLTLLQDLFSLLHTASPRVQRQVTSLLRRVLPEVTPNRLASIIGVKSLPPADISDIIHSTEKGDWNKLGILDMFLGCIAKALTVQLKAKGTTITGTAGTSVGKGVTTVTLPMIFNSSYIRRGESHWWMKGSTPTQISEIIIKLIKDMAAGHLSEAWSRVTKNAIAETIIALTKMEEEFRSPVRCIATTRVFKEEEEAIKVDLHEGCGRTKLFWLMALADSKTMKAMVEFREHTGKPTTSSSEACRFCGSRSGTELSAVGSVCSDADCQEYAKIACSKTHPCGHPCGGVKNEEHCLPCLHGCDKSATALKQDADDMCMICFTEALSAAPAIQVNKINHIVLKDLLDPIKELYEDVRRKALMRLEYEGLHKSEAITTPGVRFYNDPAGYAMNRYAYYVCYKCRKAYFGGEARCDAEAGQGDDYDPRELICGACSDVSRAQMCPKHGTDFLEYKCRYCCSVAVFFCFGTTHFCNACHDDFQRMTSIPKEELPHCPAEKIEG</sequence>
<feature type="compositionally biased region" description="Basic and acidic residues" evidence="1">
    <location>
        <begin position="28"/>
        <end position="38"/>
    </location>
</feature>
<dbReference type="PROSITE" id="PS51284">
    <property type="entry name" value="DOC"/>
    <property type="match status" value="1"/>
</dbReference>
<dbReference type="GO" id="GO:0007411">
    <property type="term" value="P:axon guidance"/>
    <property type="evidence" value="ECO:0007669"/>
    <property type="project" value="TreeGrafter"/>
</dbReference>
<evidence type="ECO:0000259" key="2">
    <source>
        <dbReference type="PROSITE" id="PS51284"/>
    </source>
</evidence>
<feature type="region of interest" description="Disordered" evidence="1">
    <location>
        <begin position="1"/>
        <end position="184"/>
    </location>
</feature>
<name>A0A5N4D9N8_CAMDR</name>
<dbReference type="STRING" id="9838.ENSCDRP00005010038"/>
<feature type="compositionally biased region" description="Basic and acidic residues" evidence="1">
    <location>
        <begin position="1"/>
        <end position="13"/>
    </location>
</feature>
<dbReference type="GO" id="GO:0061630">
    <property type="term" value="F:ubiquitin protein ligase activity"/>
    <property type="evidence" value="ECO:0007669"/>
    <property type="project" value="TreeGrafter"/>
</dbReference>
<dbReference type="PANTHER" id="PTHR45943">
    <property type="entry name" value="E3 UBIQUITIN-PROTEIN LIGASE MYCBP2"/>
    <property type="match status" value="1"/>
</dbReference>
<dbReference type="EMBL" id="JWIN03000014">
    <property type="protein sequence ID" value="KAB1267802.1"/>
    <property type="molecule type" value="Genomic_DNA"/>
</dbReference>
<evidence type="ECO:0000256" key="1">
    <source>
        <dbReference type="SAM" id="MobiDB-lite"/>
    </source>
</evidence>
<dbReference type="SMART" id="SM01337">
    <property type="entry name" value="APC10"/>
    <property type="match status" value="1"/>
</dbReference>
<dbReference type="PANTHER" id="PTHR45943:SF1">
    <property type="entry name" value="E3 UBIQUITIN-PROTEIN LIGASE MYCBP2"/>
    <property type="match status" value="1"/>
</dbReference>
<evidence type="ECO:0000313" key="3">
    <source>
        <dbReference type="EMBL" id="KAB1267802.1"/>
    </source>
</evidence>
<dbReference type="InterPro" id="IPR004939">
    <property type="entry name" value="APC_su10/DOC_dom"/>
</dbReference>
<feature type="region of interest" description="Disordered" evidence="1">
    <location>
        <begin position="858"/>
        <end position="882"/>
    </location>
</feature>
<proteinExistence type="predicted"/>
<feature type="compositionally biased region" description="Polar residues" evidence="1">
    <location>
        <begin position="39"/>
        <end position="62"/>
    </location>
</feature>
<protein>
    <submittedName>
        <fullName evidence="3">E3 ubiquitin-protein ligase MYCBP2</fullName>
    </submittedName>
</protein>
<reference evidence="3 4" key="1">
    <citation type="journal article" date="2019" name="Mol. Ecol. Resour.">
        <title>Improving Illumina assemblies with Hi-C and long reads: an example with the North African dromedary.</title>
        <authorList>
            <person name="Elbers J.P."/>
            <person name="Rogers M.F."/>
            <person name="Perelman P.L."/>
            <person name="Proskuryakova A.A."/>
            <person name="Serdyukova N.A."/>
            <person name="Johnson W.E."/>
            <person name="Horin P."/>
            <person name="Corander J."/>
            <person name="Murphy D."/>
            <person name="Burger P.A."/>
        </authorList>
    </citation>
    <scope>NUCLEOTIDE SEQUENCE [LARGE SCALE GENOMIC DNA]</scope>
    <source>
        <strain evidence="3">Drom800</strain>
        <tissue evidence="3">Blood</tissue>
    </source>
</reference>
<feature type="region of interest" description="Disordered" evidence="1">
    <location>
        <begin position="1146"/>
        <end position="1167"/>
    </location>
</feature>
<feature type="compositionally biased region" description="Basic and acidic residues" evidence="1">
    <location>
        <begin position="869"/>
        <end position="882"/>
    </location>
</feature>
<dbReference type="GO" id="GO:0005634">
    <property type="term" value="C:nucleus"/>
    <property type="evidence" value="ECO:0007669"/>
    <property type="project" value="TreeGrafter"/>
</dbReference>
<dbReference type="Gene3D" id="2.60.120.260">
    <property type="entry name" value="Galactose-binding domain-like"/>
    <property type="match status" value="1"/>
</dbReference>
<feature type="compositionally biased region" description="Basic and acidic residues" evidence="1">
    <location>
        <begin position="113"/>
        <end position="124"/>
    </location>
</feature>
<keyword evidence="4" id="KW-1185">Reference proteome</keyword>
<dbReference type="GO" id="GO:0005886">
    <property type="term" value="C:plasma membrane"/>
    <property type="evidence" value="ECO:0007669"/>
    <property type="project" value="TreeGrafter"/>
</dbReference>
<dbReference type="Proteomes" id="UP000299084">
    <property type="component" value="Unassembled WGS sequence"/>
</dbReference>
<dbReference type="SUPFAM" id="SSF49785">
    <property type="entry name" value="Galactose-binding domain-like"/>
    <property type="match status" value="1"/>
</dbReference>
<accession>A0A5N4D9N8</accession>
<comment type="caution">
    <text evidence="3">The sequence shown here is derived from an EMBL/GenBank/DDBJ whole genome shotgun (WGS) entry which is preliminary data.</text>
</comment>
<feature type="domain" description="DOC" evidence="2">
    <location>
        <begin position="971"/>
        <end position="1127"/>
    </location>
</feature>
<dbReference type="GO" id="GO:0008582">
    <property type="term" value="P:regulation of synaptic assembly at neuromuscular junction"/>
    <property type="evidence" value="ECO:0007669"/>
    <property type="project" value="TreeGrafter"/>
</dbReference>
<feature type="compositionally biased region" description="Low complexity" evidence="1">
    <location>
        <begin position="65"/>
        <end position="96"/>
    </location>
</feature>
<evidence type="ECO:0000313" key="4">
    <source>
        <dbReference type="Proteomes" id="UP000299084"/>
    </source>
</evidence>
<dbReference type="InterPro" id="IPR008979">
    <property type="entry name" value="Galactose-bd-like_sf"/>
</dbReference>
<feature type="region of interest" description="Disordered" evidence="1">
    <location>
        <begin position="319"/>
        <end position="339"/>
    </location>
</feature>
<feature type="region of interest" description="Disordered" evidence="1">
    <location>
        <begin position="232"/>
        <end position="265"/>
    </location>
</feature>
<organism evidence="3 4">
    <name type="scientific">Camelus dromedarius</name>
    <name type="common">Dromedary</name>
    <name type="synonym">Arabian camel</name>
    <dbReference type="NCBI Taxonomy" id="9838"/>
    <lineage>
        <taxon>Eukaryota</taxon>
        <taxon>Metazoa</taxon>
        <taxon>Chordata</taxon>
        <taxon>Craniata</taxon>
        <taxon>Vertebrata</taxon>
        <taxon>Euteleostomi</taxon>
        <taxon>Mammalia</taxon>
        <taxon>Eutheria</taxon>
        <taxon>Laurasiatheria</taxon>
        <taxon>Artiodactyla</taxon>
        <taxon>Tylopoda</taxon>
        <taxon>Camelidae</taxon>
        <taxon>Camelus</taxon>
    </lineage>
</organism>
<gene>
    <name evidence="3" type="ORF">Cadr_000012814</name>
</gene>
<feature type="region of interest" description="Disordered" evidence="1">
    <location>
        <begin position="196"/>
        <end position="216"/>
    </location>
</feature>